<feature type="region of interest" description="Disordered" evidence="1">
    <location>
        <begin position="158"/>
        <end position="367"/>
    </location>
</feature>
<evidence type="ECO:0000313" key="2">
    <source>
        <dbReference type="EMBL" id="KIW68390.1"/>
    </source>
</evidence>
<keyword evidence="3" id="KW-1185">Reference proteome</keyword>
<feature type="compositionally biased region" description="Basic and acidic residues" evidence="1">
    <location>
        <begin position="187"/>
        <end position="206"/>
    </location>
</feature>
<feature type="compositionally biased region" description="Basic and acidic residues" evidence="1">
    <location>
        <begin position="229"/>
        <end position="252"/>
    </location>
</feature>
<feature type="compositionally biased region" description="Low complexity" evidence="1">
    <location>
        <begin position="283"/>
        <end position="316"/>
    </location>
</feature>
<name>A0A0D2FP89_9EURO</name>
<feature type="compositionally biased region" description="Basic residues" evidence="1">
    <location>
        <begin position="356"/>
        <end position="367"/>
    </location>
</feature>
<proteinExistence type="predicted"/>
<evidence type="ECO:0000256" key="1">
    <source>
        <dbReference type="SAM" id="MobiDB-lite"/>
    </source>
</evidence>
<feature type="compositionally biased region" description="Polar residues" evidence="1">
    <location>
        <begin position="327"/>
        <end position="344"/>
    </location>
</feature>
<dbReference type="AlphaFoldDB" id="A0A0D2FP89"/>
<protein>
    <submittedName>
        <fullName evidence="2">Uncharacterized protein</fullName>
    </submittedName>
</protein>
<feature type="compositionally biased region" description="Acidic residues" evidence="1">
    <location>
        <begin position="253"/>
        <end position="262"/>
    </location>
</feature>
<accession>A0A0D2FP89</accession>
<dbReference type="EMBL" id="KN846958">
    <property type="protein sequence ID" value="KIW68390.1"/>
    <property type="molecule type" value="Genomic_DNA"/>
</dbReference>
<sequence length="367" mass="39905">MEPILRILMAEEPLSLTPQRAFDHADNLLQQATALREKADALQEQADFMYGRADTLTNTAEGLQEIAHQDRDAMQVMWDKILLTSKEDFELYVSDSGHATRFNEMVERVEDGLVNVDQMNRFLGDFLDFVGNENYRRSAAPEPESPTDCEQVAERLLEPEANCKPTLKRRISTANEDDEAAPSPPSRELKRMRYNEESGSTSDRETTLGPVPDVPAKRTGCDSEALANAEEKSEIDSASTADKESDGQRAESETSDSSDEEENKSSVSIDTHTTAAACDSVDETSSAADSDSESESSASNSTSASPSSADSINSIVVQGGKGRTERTGQNASHGASNTVASAIAQNHEKPKTGALNRRKRGGMKHQP</sequence>
<dbReference type="HOGENOM" id="CLU_754389_0_0_1"/>
<gene>
    <name evidence="2" type="ORF">PV04_04341</name>
</gene>
<evidence type="ECO:0000313" key="3">
    <source>
        <dbReference type="Proteomes" id="UP000054266"/>
    </source>
</evidence>
<reference evidence="2 3" key="1">
    <citation type="submission" date="2015-01" db="EMBL/GenBank/DDBJ databases">
        <title>The Genome Sequence of Capronia semiimmersa CBS27337.</title>
        <authorList>
            <consortium name="The Broad Institute Genomics Platform"/>
            <person name="Cuomo C."/>
            <person name="de Hoog S."/>
            <person name="Gorbushina A."/>
            <person name="Stielow B."/>
            <person name="Teixiera M."/>
            <person name="Abouelleil A."/>
            <person name="Chapman S.B."/>
            <person name="Priest M."/>
            <person name="Young S.K."/>
            <person name="Wortman J."/>
            <person name="Nusbaum C."/>
            <person name="Birren B."/>
        </authorList>
    </citation>
    <scope>NUCLEOTIDE SEQUENCE [LARGE SCALE GENOMIC DNA]</scope>
    <source>
        <strain evidence="2 3">CBS 27337</strain>
    </source>
</reference>
<dbReference type="Proteomes" id="UP000054266">
    <property type="component" value="Unassembled WGS sequence"/>
</dbReference>
<organism evidence="2 3">
    <name type="scientific">Phialophora macrospora</name>
    <dbReference type="NCBI Taxonomy" id="1851006"/>
    <lineage>
        <taxon>Eukaryota</taxon>
        <taxon>Fungi</taxon>
        <taxon>Dikarya</taxon>
        <taxon>Ascomycota</taxon>
        <taxon>Pezizomycotina</taxon>
        <taxon>Eurotiomycetes</taxon>
        <taxon>Chaetothyriomycetidae</taxon>
        <taxon>Chaetothyriales</taxon>
        <taxon>Herpotrichiellaceae</taxon>
        <taxon>Phialophora</taxon>
    </lineage>
</organism>